<name>A0A2H0W9C0_9BACT</name>
<dbReference type="GO" id="GO:0016779">
    <property type="term" value="F:nucleotidyltransferase activity"/>
    <property type="evidence" value="ECO:0007669"/>
    <property type="project" value="UniProtKB-ARBA"/>
</dbReference>
<comment type="similarity">
    <text evidence="2">In the N-terminal section; belongs to the N-acetylglucosamine-1-phosphate uridyltransferase family.</text>
</comment>
<organism evidence="6 7">
    <name type="scientific">Candidatus Beckwithbacteria bacterium CG10_big_fil_rev_8_21_14_0_10_34_10</name>
    <dbReference type="NCBI Taxonomy" id="1974495"/>
    <lineage>
        <taxon>Bacteria</taxon>
        <taxon>Candidatus Beckwithiibacteriota</taxon>
    </lineage>
</organism>
<accession>A0A2H0W9C0</accession>
<evidence type="ECO:0000313" key="7">
    <source>
        <dbReference type="Proteomes" id="UP000230093"/>
    </source>
</evidence>
<evidence type="ECO:0000256" key="1">
    <source>
        <dbReference type="ARBA" id="ARBA00007707"/>
    </source>
</evidence>
<gene>
    <name evidence="6" type="ORF">COT75_02750</name>
</gene>
<sequence>MKFPKTPYFFDLKKFSEIEIFKNIIFPWQALAKLDKYVSQKLKSSKKKILVGAQSIIDKTVQIEGQVIIGSNCQIGPFTYLRGPVIIGDNCKLGRSEIKNSIIMSRSSAKHFNYISDSLIGNKVNFGGGSKIANFRFDKKEIKIKDKEKLISTGFRKFGAIIGDNSQLGINCCLNPGTVLGKSCLVYPLYNPKPGFYSSNSILKPNL</sequence>
<evidence type="ECO:0000259" key="5">
    <source>
        <dbReference type="Pfam" id="PF25087"/>
    </source>
</evidence>
<feature type="domain" description="Mannose-1-phosphate guanyltransferase C-terminal" evidence="5">
    <location>
        <begin position="63"/>
        <end position="147"/>
    </location>
</feature>
<dbReference type="InterPro" id="IPR011004">
    <property type="entry name" value="Trimer_LpxA-like_sf"/>
</dbReference>
<dbReference type="PANTHER" id="PTHR43584:SF8">
    <property type="entry name" value="N-ACETYLMURAMATE ALPHA-1-PHOSPHATE URIDYLYLTRANSFERASE"/>
    <property type="match status" value="1"/>
</dbReference>
<evidence type="ECO:0000256" key="3">
    <source>
        <dbReference type="ARBA" id="ARBA00022679"/>
    </source>
</evidence>
<comment type="caution">
    <text evidence="6">The sequence shown here is derived from an EMBL/GenBank/DDBJ whole genome shotgun (WGS) entry which is preliminary data.</text>
</comment>
<dbReference type="GO" id="GO:0016746">
    <property type="term" value="F:acyltransferase activity"/>
    <property type="evidence" value="ECO:0007669"/>
    <property type="project" value="UniProtKB-KW"/>
</dbReference>
<dbReference type="InterPro" id="IPR056729">
    <property type="entry name" value="GMPPB_C"/>
</dbReference>
<dbReference type="InterPro" id="IPR001451">
    <property type="entry name" value="Hexapep"/>
</dbReference>
<keyword evidence="3" id="KW-0808">Transferase</keyword>
<evidence type="ECO:0000256" key="2">
    <source>
        <dbReference type="ARBA" id="ARBA00007947"/>
    </source>
</evidence>
<reference evidence="7" key="1">
    <citation type="submission" date="2017-09" db="EMBL/GenBank/DDBJ databases">
        <title>Depth-based differentiation of microbial function through sediment-hosted aquifers and enrichment of novel symbionts in the deep terrestrial subsurface.</title>
        <authorList>
            <person name="Probst A.J."/>
            <person name="Ladd B."/>
            <person name="Jarett J.K."/>
            <person name="Geller-Mcgrath D.E."/>
            <person name="Sieber C.M.K."/>
            <person name="Emerson J.B."/>
            <person name="Anantharaman K."/>
            <person name="Thomas B.C."/>
            <person name="Malmstrom R."/>
            <person name="Stieglmeier M."/>
            <person name="Klingl A."/>
            <person name="Woyke T."/>
            <person name="Ryan C.M."/>
            <person name="Banfield J.F."/>
        </authorList>
    </citation>
    <scope>NUCLEOTIDE SEQUENCE [LARGE SCALE GENOMIC DNA]</scope>
</reference>
<dbReference type="Pfam" id="PF14602">
    <property type="entry name" value="Hexapep_2"/>
    <property type="match status" value="1"/>
</dbReference>
<keyword evidence="4" id="KW-0012">Acyltransferase</keyword>
<dbReference type="Proteomes" id="UP000230093">
    <property type="component" value="Unassembled WGS sequence"/>
</dbReference>
<comment type="similarity">
    <text evidence="1">In the C-terminal section; belongs to the transferase hexapeptide repeat family.</text>
</comment>
<dbReference type="PANTHER" id="PTHR43584">
    <property type="entry name" value="NUCLEOTIDYL TRANSFERASE"/>
    <property type="match status" value="1"/>
</dbReference>
<evidence type="ECO:0000313" key="6">
    <source>
        <dbReference type="EMBL" id="PIS09155.1"/>
    </source>
</evidence>
<dbReference type="Gene3D" id="2.160.10.10">
    <property type="entry name" value="Hexapeptide repeat proteins"/>
    <property type="match status" value="1"/>
</dbReference>
<dbReference type="AlphaFoldDB" id="A0A2H0W9C0"/>
<evidence type="ECO:0000256" key="4">
    <source>
        <dbReference type="ARBA" id="ARBA00023315"/>
    </source>
</evidence>
<dbReference type="InterPro" id="IPR050065">
    <property type="entry name" value="GlmU-like"/>
</dbReference>
<dbReference type="Pfam" id="PF25087">
    <property type="entry name" value="GMPPB_C"/>
    <property type="match status" value="1"/>
</dbReference>
<proteinExistence type="inferred from homology"/>
<dbReference type="SUPFAM" id="SSF51161">
    <property type="entry name" value="Trimeric LpxA-like enzymes"/>
    <property type="match status" value="1"/>
</dbReference>
<protein>
    <recommendedName>
        <fullName evidence="5">Mannose-1-phosphate guanyltransferase C-terminal domain-containing protein</fullName>
    </recommendedName>
</protein>
<dbReference type="EMBL" id="PEZT01000016">
    <property type="protein sequence ID" value="PIS09155.1"/>
    <property type="molecule type" value="Genomic_DNA"/>
</dbReference>